<keyword evidence="3" id="KW-0268">Exocytosis</keyword>
<keyword evidence="2" id="KW-0813">Transport</keyword>
<dbReference type="Proteomes" id="UP000192758">
    <property type="component" value="Unassembled WGS sequence"/>
</dbReference>
<evidence type="ECO:0000256" key="2">
    <source>
        <dbReference type="ARBA" id="ARBA00022448"/>
    </source>
</evidence>
<dbReference type="GO" id="GO:0000145">
    <property type="term" value="C:exocyst"/>
    <property type="evidence" value="ECO:0007669"/>
    <property type="project" value="InterPro"/>
</dbReference>
<evidence type="ECO:0000313" key="4">
    <source>
        <dbReference type="EMBL" id="OQS55025.1"/>
    </source>
</evidence>
<dbReference type="InterPro" id="IPR042532">
    <property type="entry name" value="EXOC3/Sec6_C"/>
</dbReference>
<organism evidence="4 5">
    <name type="scientific">Ecytonucleospora hepatopenaei</name>
    <dbReference type="NCBI Taxonomy" id="646526"/>
    <lineage>
        <taxon>Eukaryota</taxon>
        <taxon>Fungi</taxon>
        <taxon>Fungi incertae sedis</taxon>
        <taxon>Microsporidia</taxon>
        <taxon>Enterocytozoonidae</taxon>
        <taxon>Ecytonucleospora</taxon>
    </lineage>
</organism>
<accession>A0A1W0E6Z0</accession>
<dbReference type="GO" id="GO:0000149">
    <property type="term" value="F:SNARE binding"/>
    <property type="evidence" value="ECO:0007669"/>
    <property type="project" value="TreeGrafter"/>
</dbReference>
<evidence type="ECO:0000256" key="1">
    <source>
        <dbReference type="ARBA" id="ARBA00009447"/>
    </source>
</evidence>
<dbReference type="GO" id="GO:0006887">
    <property type="term" value="P:exocytosis"/>
    <property type="evidence" value="ECO:0007669"/>
    <property type="project" value="UniProtKB-KW"/>
</dbReference>
<dbReference type="EMBL" id="MNPJ01000014">
    <property type="protein sequence ID" value="OQS55025.1"/>
    <property type="molecule type" value="Genomic_DNA"/>
</dbReference>
<reference evidence="4 5" key="1">
    <citation type="journal article" date="2017" name="Environ. Microbiol.">
        <title>Decay of the glycolytic pathway and adaptation to intranuclear parasitism within Enterocytozoonidae microsporidia.</title>
        <authorList>
            <person name="Wiredu Boakye D."/>
            <person name="Jaroenlak P."/>
            <person name="Prachumwat A."/>
            <person name="Williams T.A."/>
            <person name="Bateman K.S."/>
            <person name="Itsathitphaisarn O."/>
            <person name="Sritunyalucksana K."/>
            <person name="Paszkiewicz K.H."/>
            <person name="Moore K.A."/>
            <person name="Stentiford G.D."/>
            <person name="Williams B.A."/>
        </authorList>
    </citation>
    <scope>NUCLEOTIDE SEQUENCE [LARGE SCALE GENOMIC DNA]</scope>
    <source>
        <strain evidence="4 5">TH1</strain>
    </source>
</reference>
<keyword evidence="5" id="KW-1185">Reference proteome</keyword>
<gene>
    <name evidence="4" type="primary">sec6</name>
    <name evidence="4" type="ORF">EHP00_938</name>
</gene>
<comment type="caution">
    <text evidence="4">The sequence shown here is derived from an EMBL/GenBank/DDBJ whole genome shotgun (WGS) entry which is preliminary data.</text>
</comment>
<dbReference type="OrthoDB" id="190098at2759"/>
<evidence type="ECO:0000256" key="3">
    <source>
        <dbReference type="ARBA" id="ARBA00022483"/>
    </source>
</evidence>
<dbReference type="GO" id="GO:0051601">
    <property type="term" value="P:exocyst localization"/>
    <property type="evidence" value="ECO:0007669"/>
    <property type="project" value="TreeGrafter"/>
</dbReference>
<dbReference type="InterPro" id="IPR010326">
    <property type="entry name" value="EXOC3/Sec6"/>
</dbReference>
<evidence type="ECO:0000313" key="5">
    <source>
        <dbReference type="Proteomes" id="UP000192758"/>
    </source>
</evidence>
<sequence>MTKALFDLSEVLRHPSDIHTKLENLEKECKNKYEVFQKKFNGKMSQTYAKVKKTNTQYLLLNEKVATFNDFKNKNIALLNDFTFLIKNYKMVKTVCLAHQRFIKIKEFYNNFQSNDELPDKDDLEKYHGYIFRKEEFLCELEQYNIEMPGEDINKIEDVIQEIKKDSINFTLFFLEIVKDYKNNFELIPTINKIVEKEENRDILTIKATEGENGKDLVLFQISKMYPKYITRKPKNLKEKTIQILEGSIKEKFLVSKEDFILHLDVVLDELDFFNEKIELYFFTFAQILDCYHKNLKTAIKKHIDLMDAGEILKLIEFKTNYYAAIETKYNKIAESLGERLIDNENELLEKYAHTAANKLNSWIETITKTEIEKFNTRDGELNKDEEEKLISTGFINLLQMIKVQLEPIAFNKKVFLYITKTVKEYCQIFQSKICSAIEKDFEPSCKGKSKPGFEDYCIVFGNSGLKLTQYITSLPQCQSDEVRELGNIFISILKTCNHFLSKFVIFICKPAYSNFFTSKWEQNFDVLVVTLEDFLQDYQTAMADFTFLTFCHELCESLVETYLKRIKHKQSTFEKNTGSLLRSNIKKIIALFEKFINETDLKDLFLPLEKTANLIDSTNSDLFLLELKSLLLIKDDINIKTIEKIVEKKQNVDSKCKKEILEKIEKVYESKE</sequence>
<dbReference type="AlphaFoldDB" id="A0A1W0E6Z0"/>
<dbReference type="Pfam" id="PF06046">
    <property type="entry name" value="Sec6"/>
    <property type="match status" value="1"/>
</dbReference>
<dbReference type="Gene3D" id="1.10.357.50">
    <property type="match status" value="1"/>
</dbReference>
<protein>
    <submittedName>
        <fullName evidence="4">Sec6</fullName>
    </submittedName>
</protein>
<proteinExistence type="inferred from homology"/>
<name>A0A1W0E6Z0_9MICR</name>
<dbReference type="VEuPathDB" id="MicrosporidiaDB:EHP00_938"/>
<dbReference type="PANTHER" id="PTHR21292:SF1">
    <property type="entry name" value="EXOCYST COMPLEX COMPONENT 3"/>
    <property type="match status" value="1"/>
</dbReference>
<dbReference type="STRING" id="646526.A0A1W0E6Z0"/>
<comment type="similarity">
    <text evidence="1">Belongs to the SEC6 family.</text>
</comment>
<dbReference type="PANTHER" id="PTHR21292">
    <property type="entry name" value="EXOCYST COMPLEX COMPONENT SEC6-RELATED"/>
    <property type="match status" value="1"/>
</dbReference>
<dbReference type="Gene3D" id="1.10.357.70">
    <property type="entry name" value="Exocyst complex component Sec6, C-terminal domain"/>
    <property type="match status" value="1"/>
</dbReference>